<proteinExistence type="predicted"/>
<name>A0A3M7P284_BRAPC</name>
<accession>A0A3M7P284</accession>
<dbReference type="AlphaFoldDB" id="A0A3M7P284"/>
<gene>
    <name evidence="1" type="ORF">BpHYR1_009709</name>
</gene>
<dbReference type="EMBL" id="REGN01014320">
    <property type="protein sequence ID" value="RMZ92774.1"/>
    <property type="molecule type" value="Genomic_DNA"/>
</dbReference>
<comment type="caution">
    <text evidence="1">The sequence shown here is derived from an EMBL/GenBank/DDBJ whole genome shotgun (WGS) entry which is preliminary data.</text>
</comment>
<protein>
    <submittedName>
        <fullName evidence="1">Uncharacterized protein</fullName>
    </submittedName>
</protein>
<evidence type="ECO:0000313" key="1">
    <source>
        <dbReference type="EMBL" id="RMZ92774.1"/>
    </source>
</evidence>
<sequence length="62" mass="7615">MVEFETFYFKSEFKSHGQIEKNYYTKNRKLKIFLLLLVLILTIVARNEHRDELITRCVHRKI</sequence>
<organism evidence="1 2">
    <name type="scientific">Brachionus plicatilis</name>
    <name type="common">Marine rotifer</name>
    <name type="synonym">Brachionus muelleri</name>
    <dbReference type="NCBI Taxonomy" id="10195"/>
    <lineage>
        <taxon>Eukaryota</taxon>
        <taxon>Metazoa</taxon>
        <taxon>Spiralia</taxon>
        <taxon>Gnathifera</taxon>
        <taxon>Rotifera</taxon>
        <taxon>Eurotatoria</taxon>
        <taxon>Monogononta</taxon>
        <taxon>Pseudotrocha</taxon>
        <taxon>Ploima</taxon>
        <taxon>Brachionidae</taxon>
        <taxon>Brachionus</taxon>
    </lineage>
</organism>
<dbReference type="Proteomes" id="UP000276133">
    <property type="component" value="Unassembled WGS sequence"/>
</dbReference>
<keyword evidence="2" id="KW-1185">Reference proteome</keyword>
<evidence type="ECO:0000313" key="2">
    <source>
        <dbReference type="Proteomes" id="UP000276133"/>
    </source>
</evidence>
<reference evidence="1 2" key="1">
    <citation type="journal article" date="2018" name="Sci. Rep.">
        <title>Genomic signatures of local adaptation to the degree of environmental predictability in rotifers.</title>
        <authorList>
            <person name="Franch-Gras L."/>
            <person name="Hahn C."/>
            <person name="Garcia-Roger E.M."/>
            <person name="Carmona M.J."/>
            <person name="Serra M."/>
            <person name="Gomez A."/>
        </authorList>
    </citation>
    <scope>NUCLEOTIDE SEQUENCE [LARGE SCALE GENOMIC DNA]</scope>
    <source>
        <strain evidence="1">HYR1</strain>
    </source>
</reference>